<feature type="signal peptide" evidence="1">
    <location>
        <begin position="1"/>
        <end position="23"/>
    </location>
</feature>
<organism evidence="2 3">
    <name type="scientific">Mycena pura</name>
    <dbReference type="NCBI Taxonomy" id="153505"/>
    <lineage>
        <taxon>Eukaryota</taxon>
        <taxon>Fungi</taxon>
        <taxon>Dikarya</taxon>
        <taxon>Basidiomycota</taxon>
        <taxon>Agaricomycotina</taxon>
        <taxon>Agaricomycetes</taxon>
        <taxon>Agaricomycetidae</taxon>
        <taxon>Agaricales</taxon>
        <taxon>Marasmiineae</taxon>
        <taxon>Mycenaceae</taxon>
        <taxon>Mycena</taxon>
    </lineage>
</organism>
<name>A0AAD6UST7_9AGAR</name>
<dbReference type="EMBL" id="JARJCW010000168">
    <property type="protein sequence ID" value="KAJ7189712.1"/>
    <property type="molecule type" value="Genomic_DNA"/>
</dbReference>
<accession>A0AAD6UST7</accession>
<reference evidence="2" key="1">
    <citation type="submission" date="2023-03" db="EMBL/GenBank/DDBJ databases">
        <title>Massive genome expansion in bonnet fungi (Mycena s.s.) driven by repeated elements and novel gene families across ecological guilds.</title>
        <authorList>
            <consortium name="Lawrence Berkeley National Laboratory"/>
            <person name="Harder C.B."/>
            <person name="Miyauchi S."/>
            <person name="Viragh M."/>
            <person name="Kuo A."/>
            <person name="Thoen E."/>
            <person name="Andreopoulos B."/>
            <person name="Lu D."/>
            <person name="Skrede I."/>
            <person name="Drula E."/>
            <person name="Henrissat B."/>
            <person name="Morin E."/>
            <person name="Kohler A."/>
            <person name="Barry K."/>
            <person name="LaButti K."/>
            <person name="Morin E."/>
            <person name="Salamov A."/>
            <person name="Lipzen A."/>
            <person name="Mereny Z."/>
            <person name="Hegedus B."/>
            <person name="Baldrian P."/>
            <person name="Stursova M."/>
            <person name="Weitz H."/>
            <person name="Taylor A."/>
            <person name="Grigoriev I.V."/>
            <person name="Nagy L.G."/>
            <person name="Martin F."/>
            <person name="Kauserud H."/>
        </authorList>
    </citation>
    <scope>NUCLEOTIDE SEQUENCE</scope>
    <source>
        <strain evidence="2">9144</strain>
    </source>
</reference>
<dbReference type="Proteomes" id="UP001219525">
    <property type="component" value="Unassembled WGS sequence"/>
</dbReference>
<dbReference type="AlphaFoldDB" id="A0AAD6UST7"/>
<evidence type="ECO:0000313" key="3">
    <source>
        <dbReference type="Proteomes" id="UP001219525"/>
    </source>
</evidence>
<proteinExistence type="predicted"/>
<keyword evidence="3" id="KW-1185">Reference proteome</keyword>
<evidence type="ECO:0000313" key="2">
    <source>
        <dbReference type="EMBL" id="KAJ7189712.1"/>
    </source>
</evidence>
<feature type="chain" id="PRO_5042052278" evidence="1">
    <location>
        <begin position="24"/>
        <end position="236"/>
    </location>
</feature>
<comment type="caution">
    <text evidence="2">The sequence shown here is derived from an EMBL/GenBank/DDBJ whole genome shotgun (WGS) entry which is preliminary data.</text>
</comment>
<evidence type="ECO:0000256" key="1">
    <source>
        <dbReference type="SAM" id="SignalP"/>
    </source>
</evidence>
<sequence length="236" mass="25881">MALGAHFQWQLLIMMSKFSSTCGSNPNWTELDLRFRFRFTKSKFLDRTAGSRFGQLLSSLSNRPADFIVQGSQKKLLNRTEPNFDITTPSTPRTHLCVASARLHPSAHSPSPPTVSPASPLTAFWGAPASSSTTPHIARAAALLASHGHQDAQELFQLISECVREDNVRVLREGVRDGGFSGVPLQATMRWRVSLAHLTAYGDAPHMSALRIHGGDFAPVTNNSCSSTYKYTNIQT</sequence>
<gene>
    <name evidence="2" type="ORF">GGX14DRAFT_408584</name>
</gene>
<keyword evidence="1" id="KW-0732">Signal</keyword>
<protein>
    <submittedName>
        <fullName evidence="2">Uncharacterized protein</fullName>
    </submittedName>
</protein>